<feature type="domain" description="Methyltransferase" evidence="1">
    <location>
        <begin position="41"/>
        <end position="190"/>
    </location>
</feature>
<dbReference type="InterPro" id="IPR025714">
    <property type="entry name" value="Methyltranfer_dom"/>
</dbReference>
<sequence>MPGGKAPPEPWVREYYAKFAPERAASFNIKNLGNPVLFGAIVPEVFCPNLVRVGTVLDGGKYVCNPRLIPENCSIYSLGIDNEISFDKAIQEFNNFTCKIYGYDKATTNNVTLSEYEKINGKIEKLELASKTNASANEYFLGDLVQRNNDTFVEILKMDVEGQEHDSLVPFLQKYDVCQVLVEIHGTAESHVSLLRSIAK</sequence>
<reference evidence="2 3" key="1">
    <citation type="submission" date="2015-09" db="EMBL/GenBank/DDBJ databases">
        <title>Draft genome of the parasitic nematode Teladorsagia circumcincta isolate WARC Sus (inbred).</title>
        <authorList>
            <person name="Mitreva M."/>
        </authorList>
    </citation>
    <scope>NUCLEOTIDE SEQUENCE [LARGE SCALE GENOMIC DNA]</scope>
    <source>
        <strain evidence="2 3">S</strain>
    </source>
</reference>
<proteinExistence type="predicted"/>
<dbReference type="PANTHER" id="PTHR32026:SF27">
    <property type="entry name" value="METHYLTRANSFERASE FKBM DOMAIN-CONTAINING PROTEIN-RELATED"/>
    <property type="match status" value="1"/>
</dbReference>
<dbReference type="Proteomes" id="UP000230423">
    <property type="component" value="Unassembled WGS sequence"/>
</dbReference>
<name>A0A2G9UJ04_TELCI</name>
<gene>
    <name evidence="2" type="ORF">TELCIR_08032</name>
</gene>
<dbReference type="OrthoDB" id="10006218at2759"/>
<dbReference type="Pfam" id="PF13383">
    <property type="entry name" value="Methyltransf_22"/>
    <property type="match status" value="1"/>
</dbReference>
<dbReference type="InterPro" id="IPR026913">
    <property type="entry name" value="METTL24"/>
</dbReference>
<dbReference type="PANTHER" id="PTHR32026">
    <property type="entry name" value="METHYLTRANSFERASE-LIKE PROTEIN 24"/>
    <property type="match status" value="1"/>
</dbReference>
<dbReference type="EMBL" id="KZ346385">
    <property type="protein sequence ID" value="PIO70123.1"/>
    <property type="molecule type" value="Genomic_DNA"/>
</dbReference>
<keyword evidence="3" id="KW-1185">Reference proteome</keyword>
<evidence type="ECO:0000313" key="3">
    <source>
        <dbReference type="Proteomes" id="UP000230423"/>
    </source>
</evidence>
<organism evidence="2 3">
    <name type="scientific">Teladorsagia circumcincta</name>
    <name type="common">Brown stomach worm</name>
    <name type="synonym">Ostertagia circumcincta</name>
    <dbReference type="NCBI Taxonomy" id="45464"/>
    <lineage>
        <taxon>Eukaryota</taxon>
        <taxon>Metazoa</taxon>
        <taxon>Ecdysozoa</taxon>
        <taxon>Nematoda</taxon>
        <taxon>Chromadorea</taxon>
        <taxon>Rhabditida</taxon>
        <taxon>Rhabditina</taxon>
        <taxon>Rhabditomorpha</taxon>
        <taxon>Strongyloidea</taxon>
        <taxon>Trichostrongylidae</taxon>
        <taxon>Teladorsagia</taxon>
    </lineage>
</organism>
<dbReference type="AlphaFoldDB" id="A0A2G9UJ04"/>
<evidence type="ECO:0000313" key="2">
    <source>
        <dbReference type="EMBL" id="PIO70123.1"/>
    </source>
</evidence>
<evidence type="ECO:0000259" key="1">
    <source>
        <dbReference type="Pfam" id="PF13383"/>
    </source>
</evidence>
<protein>
    <recommendedName>
        <fullName evidence="1">Methyltransferase domain-containing protein</fullName>
    </recommendedName>
</protein>
<accession>A0A2G9UJ04</accession>